<feature type="domain" description="C2H2-type" evidence="13">
    <location>
        <begin position="560"/>
        <end position="589"/>
    </location>
</feature>
<keyword evidence="6 11" id="KW-0863">Zinc-finger</keyword>
<feature type="domain" description="C2H2-type" evidence="13">
    <location>
        <begin position="399"/>
        <end position="427"/>
    </location>
</feature>
<feature type="domain" description="C2H2-type" evidence="13">
    <location>
        <begin position="673"/>
        <end position="701"/>
    </location>
</feature>
<dbReference type="FunFam" id="3.30.160.60:FF:000446">
    <property type="entry name" value="Zinc finger protein"/>
    <property type="match status" value="1"/>
</dbReference>
<evidence type="ECO:0000256" key="8">
    <source>
        <dbReference type="ARBA" id="ARBA00023015"/>
    </source>
</evidence>
<feature type="domain" description="C2H2-type" evidence="13">
    <location>
        <begin position="588"/>
        <end position="616"/>
    </location>
</feature>
<feature type="region of interest" description="Disordered" evidence="12">
    <location>
        <begin position="225"/>
        <end position="294"/>
    </location>
</feature>
<keyword evidence="4" id="KW-0479">Metal-binding</keyword>
<feature type="domain" description="C2H2-type" evidence="13">
    <location>
        <begin position="429"/>
        <end position="456"/>
    </location>
</feature>
<dbReference type="InterPro" id="IPR013087">
    <property type="entry name" value="Znf_C2H2_type"/>
</dbReference>
<dbReference type="EMBL" id="HBUE01044812">
    <property type="protein sequence ID" value="CAG6462081.1"/>
    <property type="molecule type" value="Transcribed_RNA"/>
</dbReference>
<evidence type="ECO:0000256" key="3">
    <source>
        <dbReference type="ARBA" id="ARBA00006991"/>
    </source>
</evidence>
<dbReference type="GO" id="GO:0008270">
    <property type="term" value="F:zinc ion binding"/>
    <property type="evidence" value="ECO:0007669"/>
    <property type="project" value="UniProtKB-KW"/>
</dbReference>
<evidence type="ECO:0000256" key="9">
    <source>
        <dbReference type="ARBA" id="ARBA00023163"/>
    </source>
</evidence>
<sequence>MPCVVPTCKATDGNLRSLPQHPSLVQRWQEAIQLGCGAPLELPETTTGLEICQWHFRLTPPEGENSKLERYREPSCFITASGEYSDVSSCRMCLNFYPTATMVSKAGILGDNDISYCVYELMSIIFQDSDFLEMICQECLVRLDVMSSMQVFFATAEDAFQQIVQLAEGRGGDESQVEDGEDVKFEGQFKEETQAIVEEVIEEMQIEVGTAEDVMEDFVVDHEYSSAGWSTEEEDEGPKREIEKREAKRSKKQKQVRRKHKREPENFDEPAKPRRIPKNEPKTTTVKRDKNGPSSLKAVRTRKCYICVQVLTDANELMSHLTEVHAPTKDFHCKECGVDFPQVITFNVHLSRHDETERPYKCEVCPLRFGCLNSKKVHEQRAHGMHPNFEVPAKVINPVVCEHCGRVFENKTCLASHTRAKHKKSDNVPTCNICRKTFTARSSLERHMLLHNNEKPFACSQCDKTYRRNLDLKHHVELVHEGKNPHFCAECAQSFQSYQALYLHKKFTHGKNTQDSDKAKAELRQQRYLSCALCKTVNSTTDELTAHIEVAHPNEEYPYVKCPEPTCSRTFLTSHHRAHHKEIHTDKYRCDICGARNASIQRLQIHIENKHTEVRKYDCTVCIKTYKTATALRTHMREHTEGKRFECEFCSKTFSRKDQMVIHRRLHTGERPFSCPVCSKRFSDDGTFSKHKKRCQAALQNQLTQQQEQEEVMIEFVQEDEAAN</sequence>
<dbReference type="PROSITE" id="PS50157">
    <property type="entry name" value="ZINC_FINGER_C2H2_2"/>
    <property type="match status" value="10"/>
</dbReference>
<comment type="similarity">
    <text evidence="3">Belongs to the krueppel C2H2-type zinc-finger protein family.</text>
</comment>
<evidence type="ECO:0000256" key="10">
    <source>
        <dbReference type="ARBA" id="ARBA00023242"/>
    </source>
</evidence>
<feature type="compositionally biased region" description="Basic and acidic residues" evidence="12">
    <location>
        <begin position="262"/>
        <end position="291"/>
    </location>
</feature>
<keyword evidence="8" id="KW-0805">Transcription regulation</keyword>
<evidence type="ECO:0000256" key="4">
    <source>
        <dbReference type="ARBA" id="ARBA00022723"/>
    </source>
</evidence>
<evidence type="ECO:0000256" key="7">
    <source>
        <dbReference type="ARBA" id="ARBA00022833"/>
    </source>
</evidence>
<dbReference type="FunFam" id="3.30.160.60:FF:000060">
    <property type="entry name" value="zinc finger protein 436"/>
    <property type="match status" value="1"/>
</dbReference>
<evidence type="ECO:0000256" key="6">
    <source>
        <dbReference type="ARBA" id="ARBA00022771"/>
    </source>
</evidence>
<keyword evidence="5" id="KW-0677">Repeat</keyword>
<proteinExistence type="inferred from homology"/>
<organism evidence="14">
    <name type="scientific">Culex pipiens</name>
    <name type="common">House mosquito</name>
    <dbReference type="NCBI Taxonomy" id="7175"/>
    <lineage>
        <taxon>Eukaryota</taxon>
        <taxon>Metazoa</taxon>
        <taxon>Ecdysozoa</taxon>
        <taxon>Arthropoda</taxon>
        <taxon>Hexapoda</taxon>
        <taxon>Insecta</taxon>
        <taxon>Pterygota</taxon>
        <taxon>Neoptera</taxon>
        <taxon>Endopterygota</taxon>
        <taxon>Diptera</taxon>
        <taxon>Nematocera</taxon>
        <taxon>Culicoidea</taxon>
        <taxon>Culicidae</taxon>
        <taxon>Culicinae</taxon>
        <taxon>Culicini</taxon>
        <taxon>Culex</taxon>
        <taxon>Culex</taxon>
    </lineage>
</organism>
<evidence type="ECO:0000259" key="13">
    <source>
        <dbReference type="PROSITE" id="PS50157"/>
    </source>
</evidence>
<feature type="domain" description="C2H2-type" evidence="13">
    <location>
        <begin position="457"/>
        <end position="485"/>
    </location>
</feature>
<dbReference type="SMART" id="SM00355">
    <property type="entry name" value="ZnF_C2H2"/>
    <property type="match status" value="13"/>
</dbReference>
<accession>A0A8D8AY16</accession>
<comment type="function">
    <text evidence="1">May be involved in transcriptional regulation.</text>
</comment>
<dbReference type="PANTHER" id="PTHR23226">
    <property type="entry name" value="ZINC FINGER AND SCAN DOMAIN-CONTAINING"/>
    <property type="match status" value="1"/>
</dbReference>
<evidence type="ECO:0000256" key="1">
    <source>
        <dbReference type="ARBA" id="ARBA00003767"/>
    </source>
</evidence>
<dbReference type="Pfam" id="PF00096">
    <property type="entry name" value="zf-C2H2"/>
    <property type="match status" value="4"/>
</dbReference>
<dbReference type="PANTHER" id="PTHR23226:SF416">
    <property type="entry name" value="FI01424P"/>
    <property type="match status" value="1"/>
</dbReference>
<keyword evidence="7" id="KW-0862">Zinc</keyword>
<name>A0A8D8AY16_CULPI</name>
<dbReference type="Pfam" id="PF13912">
    <property type="entry name" value="zf-C2H2_6"/>
    <property type="match status" value="2"/>
</dbReference>
<evidence type="ECO:0000256" key="11">
    <source>
        <dbReference type="PROSITE-ProRule" id="PRU00042"/>
    </source>
</evidence>
<evidence type="ECO:0000256" key="2">
    <source>
        <dbReference type="ARBA" id="ARBA00004123"/>
    </source>
</evidence>
<dbReference type="GO" id="GO:0000981">
    <property type="term" value="F:DNA-binding transcription factor activity, RNA polymerase II-specific"/>
    <property type="evidence" value="ECO:0007669"/>
    <property type="project" value="TreeGrafter"/>
</dbReference>
<dbReference type="PROSITE" id="PS00028">
    <property type="entry name" value="ZINC_FINGER_C2H2_1"/>
    <property type="match status" value="9"/>
</dbReference>
<feature type="domain" description="C2H2-type" evidence="13">
    <location>
        <begin position="645"/>
        <end position="672"/>
    </location>
</feature>
<keyword evidence="9" id="KW-0804">Transcription</keyword>
<dbReference type="FunFam" id="3.30.160.60:FF:000100">
    <property type="entry name" value="Zinc finger 45-like"/>
    <property type="match status" value="1"/>
</dbReference>
<evidence type="ECO:0000256" key="12">
    <source>
        <dbReference type="SAM" id="MobiDB-lite"/>
    </source>
</evidence>
<comment type="subcellular location">
    <subcellularLocation>
        <location evidence="2">Nucleus</location>
    </subcellularLocation>
</comment>
<keyword evidence="10" id="KW-0539">Nucleus</keyword>
<feature type="compositionally biased region" description="Basic residues" evidence="12">
    <location>
        <begin position="247"/>
        <end position="261"/>
    </location>
</feature>
<evidence type="ECO:0000256" key="5">
    <source>
        <dbReference type="ARBA" id="ARBA00022737"/>
    </source>
</evidence>
<dbReference type="GO" id="GO:0000978">
    <property type="term" value="F:RNA polymerase II cis-regulatory region sequence-specific DNA binding"/>
    <property type="evidence" value="ECO:0007669"/>
    <property type="project" value="TreeGrafter"/>
</dbReference>
<feature type="compositionally biased region" description="Basic and acidic residues" evidence="12">
    <location>
        <begin position="237"/>
        <end position="246"/>
    </location>
</feature>
<feature type="domain" description="C2H2-type" evidence="13">
    <location>
        <begin position="486"/>
        <end position="514"/>
    </location>
</feature>
<evidence type="ECO:0000313" key="14">
    <source>
        <dbReference type="EMBL" id="CAG6462081.1"/>
    </source>
</evidence>
<reference evidence="14" key="1">
    <citation type="submission" date="2021-05" db="EMBL/GenBank/DDBJ databases">
        <authorList>
            <person name="Alioto T."/>
            <person name="Alioto T."/>
            <person name="Gomez Garrido J."/>
        </authorList>
    </citation>
    <scope>NUCLEOTIDE SEQUENCE</scope>
</reference>
<dbReference type="InterPro" id="IPR036236">
    <property type="entry name" value="Znf_C2H2_sf"/>
</dbReference>
<dbReference type="SUPFAM" id="SSF57667">
    <property type="entry name" value="beta-beta-alpha zinc fingers"/>
    <property type="match status" value="5"/>
</dbReference>
<dbReference type="Gene3D" id="3.30.160.60">
    <property type="entry name" value="Classic Zinc Finger"/>
    <property type="match status" value="8"/>
</dbReference>
<protein>
    <submittedName>
        <fullName evidence="14">Zinc finger and SCAN domain-containing protein 2</fullName>
    </submittedName>
</protein>
<dbReference type="AlphaFoldDB" id="A0A8D8AY16"/>
<feature type="domain" description="C2H2-type" evidence="13">
    <location>
        <begin position="617"/>
        <end position="644"/>
    </location>
</feature>
<feature type="domain" description="C2H2-type" evidence="13">
    <location>
        <begin position="331"/>
        <end position="359"/>
    </location>
</feature>
<dbReference type="GO" id="GO:0005634">
    <property type="term" value="C:nucleus"/>
    <property type="evidence" value="ECO:0007669"/>
    <property type="project" value="UniProtKB-SubCell"/>
</dbReference>